<gene>
    <name evidence="1" type="ORF">SPIL2461_LOCUS10766</name>
</gene>
<dbReference type="AlphaFoldDB" id="A0A812RK62"/>
<proteinExistence type="predicted"/>
<accession>A0A812RK62</accession>
<evidence type="ECO:0000313" key="2">
    <source>
        <dbReference type="Proteomes" id="UP000649617"/>
    </source>
</evidence>
<dbReference type="Proteomes" id="UP000649617">
    <property type="component" value="Unassembled WGS sequence"/>
</dbReference>
<keyword evidence="2" id="KW-1185">Reference proteome</keyword>
<comment type="caution">
    <text evidence="1">The sequence shown here is derived from an EMBL/GenBank/DDBJ whole genome shotgun (WGS) entry which is preliminary data.</text>
</comment>
<reference evidence="1" key="1">
    <citation type="submission" date="2021-02" db="EMBL/GenBank/DDBJ databases">
        <authorList>
            <person name="Dougan E. K."/>
            <person name="Rhodes N."/>
            <person name="Thang M."/>
            <person name="Chan C."/>
        </authorList>
    </citation>
    <scope>NUCLEOTIDE SEQUENCE</scope>
</reference>
<evidence type="ECO:0000313" key="1">
    <source>
        <dbReference type="EMBL" id="CAE7442713.1"/>
    </source>
</evidence>
<organism evidence="1 2">
    <name type="scientific">Symbiodinium pilosum</name>
    <name type="common">Dinoflagellate</name>
    <dbReference type="NCBI Taxonomy" id="2952"/>
    <lineage>
        <taxon>Eukaryota</taxon>
        <taxon>Sar</taxon>
        <taxon>Alveolata</taxon>
        <taxon>Dinophyceae</taxon>
        <taxon>Suessiales</taxon>
        <taxon>Symbiodiniaceae</taxon>
        <taxon>Symbiodinium</taxon>
    </lineage>
</organism>
<dbReference type="EMBL" id="CAJNIZ010020604">
    <property type="protein sequence ID" value="CAE7442713.1"/>
    <property type="molecule type" value="Genomic_DNA"/>
</dbReference>
<sequence length="758" mass="83051">MRPHTRAYQTGALVTIENPVRSWLWPLLAALVKAHGSKAFSEWFFSLQDYDFDACVYGSRRAKATRVKGSPRVFEGLQISCDNSHPHLSWKPTKVSGRWVYPTKEEAEYSPELCRFLCNKASDAVSSHADSRPSTARTKMLRASVRASAGQQTRSMPSLIPEFKCTMRLEDVPPGCEIKVLSSADSSFAGDKADPSAMPTSALQLSSSSTAATAAKPRAPVHPHQVVGVYHTMEVEKALTLPCPGDSSLRLPDPIRKNLFLILTRGPVAVSKMRLEALKQVNELATILAEEEKALRSSMHPDVEKVTKGKAICLFRALLEETQFPDMGVIDLMVQGVPLVGDEPPSPLFAKRREPSLLTPEQPETQCVLRREALRASRTHACLDDLKDLVVETSAEVQAGFVTGPHHSEQEVSSLLGTDRWSLSPRFLLRQGEDSKVRIIDDLKASAVNQAFSSSSYLDLQDTDFTVGRLRFISRSLQGDGHVEVPLIDGSILRGELCPEMKHKPALLGKTLDLSKAYRQVGIHPESRKHAVLGFPDESGAWKYYLALLAKIAELLKPIAAGSEVTRAQIASLHGLINFAGGYVMGFELKLTARMLSKALTGPFQGNNAALKSACALALDVIALCKPRVCLASVRRPIVLYTDGAFENDVGTWGFIVVDPETGARWLFGGQVPQALIARWHEMAGGQVICEIEAYALAITVFGLRGFLGNRSVVAFVDNEPCRMGLIKRYSPSVAMMGLISLVSLLEGSLCTTMWYER</sequence>
<dbReference type="OrthoDB" id="449050at2759"/>
<protein>
    <submittedName>
        <fullName evidence="1">Uncharacterized protein</fullName>
    </submittedName>
</protein>
<name>A0A812RK62_SYMPI</name>
<feature type="non-terminal residue" evidence="1">
    <location>
        <position position="1"/>
    </location>
</feature>